<accession>A0A419VVM6</accession>
<keyword evidence="3" id="KW-1185">Reference proteome</keyword>
<protein>
    <submittedName>
        <fullName evidence="2">Uncharacterized protein</fullName>
    </submittedName>
</protein>
<reference evidence="2 3" key="1">
    <citation type="submission" date="2018-09" db="EMBL/GenBank/DDBJ databases">
        <title>Genomic Encyclopedia of Archaeal and Bacterial Type Strains, Phase II (KMG-II): from individual species to whole genera.</title>
        <authorList>
            <person name="Goeker M."/>
        </authorList>
    </citation>
    <scope>NUCLEOTIDE SEQUENCE [LARGE SCALE GENOMIC DNA]</scope>
    <source>
        <strain evidence="2 3">DSM 13151</strain>
    </source>
</reference>
<evidence type="ECO:0000313" key="2">
    <source>
        <dbReference type="EMBL" id="RKD86219.1"/>
    </source>
</evidence>
<feature type="region of interest" description="Disordered" evidence="1">
    <location>
        <begin position="110"/>
        <end position="167"/>
    </location>
</feature>
<proteinExistence type="predicted"/>
<sequence length="167" mass="17984">MESEAVDVVIAMSINTERGAEEKVADNELPEQVKETIETIDQDGTQITKAIAAIVVQDMADTDVINQLHDELSSLLRERSHEVDAVSMHEVAMALWFELRYIAETMDDKEGAETGASSTNGGVGSESPDDDDWCAPGQTDPDAGERASLLGFDGGESDEPPTDPAFQ</sequence>
<evidence type="ECO:0000256" key="1">
    <source>
        <dbReference type="SAM" id="MobiDB-lite"/>
    </source>
</evidence>
<dbReference type="EMBL" id="RAPO01000010">
    <property type="protein sequence ID" value="RKD86219.1"/>
    <property type="molecule type" value="Genomic_DNA"/>
</dbReference>
<comment type="caution">
    <text evidence="2">The sequence shown here is derived from an EMBL/GenBank/DDBJ whole genome shotgun (WGS) entry which is preliminary data.</text>
</comment>
<gene>
    <name evidence="2" type="ORF">ATJ93_4636</name>
</gene>
<dbReference type="AlphaFoldDB" id="A0A419VVM6"/>
<dbReference type="Proteomes" id="UP000283805">
    <property type="component" value="Unassembled WGS sequence"/>
</dbReference>
<name>A0A419VVM6_9EURY</name>
<evidence type="ECO:0000313" key="3">
    <source>
        <dbReference type="Proteomes" id="UP000283805"/>
    </source>
</evidence>
<organism evidence="2 3">
    <name type="scientific">Halopiger aswanensis</name>
    <dbReference type="NCBI Taxonomy" id="148449"/>
    <lineage>
        <taxon>Archaea</taxon>
        <taxon>Methanobacteriati</taxon>
        <taxon>Methanobacteriota</taxon>
        <taxon>Stenosarchaea group</taxon>
        <taxon>Halobacteria</taxon>
        <taxon>Halobacteriales</taxon>
        <taxon>Natrialbaceae</taxon>
        <taxon>Halopiger</taxon>
    </lineage>
</organism>